<dbReference type="AlphaFoldDB" id="A0AAV1UHG7"/>
<comment type="caution">
    <text evidence="1">The sequence shown here is derived from an EMBL/GenBank/DDBJ whole genome shotgun (WGS) entry which is preliminary data.</text>
</comment>
<dbReference type="EMBL" id="CAKLBY020000197">
    <property type="protein sequence ID" value="CAK7933955.1"/>
    <property type="molecule type" value="Genomic_DNA"/>
</dbReference>
<name>A0AAV1UHG7_9STRA</name>
<dbReference type="Proteomes" id="UP001162060">
    <property type="component" value="Unassembled WGS sequence"/>
</dbReference>
<protein>
    <submittedName>
        <fullName evidence="1">Uncharacterized protein</fullName>
    </submittedName>
</protein>
<organism evidence="1 2">
    <name type="scientific">Peronospora matthiolae</name>
    <dbReference type="NCBI Taxonomy" id="2874970"/>
    <lineage>
        <taxon>Eukaryota</taxon>
        <taxon>Sar</taxon>
        <taxon>Stramenopiles</taxon>
        <taxon>Oomycota</taxon>
        <taxon>Peronosporomycetes</taxon>
        <taxon>Peronosporales</taxon>
        <taxon>Peronosporaceae</taxon>
        <taxon>Peronospora</taxon>
    </lineage>
</organism>
<accession>A0AAV1UHG7</accession>
<gene>
    <name evidence="1" type="ORF">PM001_LOCUS19105</name>
</gene>
<evidence type="ECO:0000313" key="2">
    <source>
        <dbReference type="Proteomes" id="UP001162060"/>
    </source>
</evidence>
<proteinExistence type="predicted"/>
<sequence>MIYAKAYPIARIHENKDEENIERIISDGVAIYDAKMASPAFFVTIGWITASTKRLSCS</sequence>
<reference evidence="1" key="1">
    <citation type="submission" date="2024-01" db="EMBL/GenBank/DDBJ databases">
        <authorList>
            <person name="Webb A."/>
        </authorList>
    </citation>
    <scope>NUCLEOTIDE SEQUENCE</scope>
    <source>
        <strain evidence="1">Pm1</strain>
    </source>
</reference>
<evidence type="ECO:0000313" key="1">
    <source>
        <dbReference type="EMBL" id="CAK7933955.1"/>
    </source>
</evidence>